<dbReference type="CDD" id="cd00337">
    <property type="entry name" value="Ribosomal_uL14"/>
    <property type="match status" value="1"/>
</dbReference>
<dbReference type="GO" id="GO:0006412">
    <property type="term" value="P:translation"/>
    <property type="evidence" value="ECO:0007669"/>
    <property type="project" value="InterPro"/>
</dbReference>
<dbReference type="EMBL" id="ML992504">
    <property type="protein sequence ID" value="KAF2225093.1"/>
    <property type="molecule type" value="Genomic_DNA"/>
</dbReference>
<evidence type="ECO:0000313" key="7">
    <source>
        <dbReference type="EMBL" id="KAF2225093.1"/>
    </source>
</evidence>
<dbReference type="InterPro" id="IPR005745">
    <property type="entry name" value="Ribosomal_uL14_bac-type"/>
</dbReference>
<evidence type="ECO:0000256" key="1">
    <source>
        <dbReference type="ARBA" id="ARBA00010745"/>
    </source>
</evidence>
<dbReference type="PANTHER" id="PTHR11761">
    <property type="entry name" value="50S/60S RIBOSOMAL PROTEIN L14/L23"/>
    <property type="match status" value="1"/>
</dbReference>
<reference evidence="8" key="1">
    <citation type="journal article" date="2020" name="Stud. Mycol.">
        <title>101 Dothideomycetes genomes: A test case for predicting lifestyles and emergence of pathogens.</title>
        <authorList>
            <person name="Haridas S."/>
            <person name="Albert R."/>
            <person name="Binder M."/>
            <person name="Bloem J."/>
            <person name="LaButti K."/>
            <person name="Salamov A."/>
            <person name="Andreopoulos B."/>
            <person name="Baker S."/>
            <person name="Barry K."/>
            <person name="Bills G."/>
            <person name="Bluhm B."/>
            <person name="Cannon C."/>
            <person name="Castanera R."/>
            <person name="Culley D."/>
            <person name="Daum C."/>
            <person name="Ezra D."/>
            <person name="Gonzalez J."/>
            <person name="Henrissat B."/>
            <person name="Kuo A."/>
            <person name="Liang C."/>
            <person name="Lipzen A."/>
            <person name="Lutzoni F."/>
            <person name="Magnuson J."/>
            <person name="Mondo S."/>
            <person name="Nolan M."/>
            <person name="Ohm R."/>
            <person name="Pangilinan J."/>
            <person name="Park H.-J."/>
            <person name="Ramirez L."/>
            <person name="Alfaro M."/>
            <person name="Sun H."/>
            <person name="Tritt A."/>
            <person name="Yoshinaga Y."/>
            <person name="Zwiers L.-H."/>
            <person name="Turgeon B."/>
            <person name="Goodwin S."/>
            <person name="Spatafora J."/>
            <person name="Crous P."/>
            <person name="Grigoriev I."/>
        </authorList>
    </citation>
    <scope>NUCLEOTIDE SEQUENCE [LARGE SCALE GENOMIC DNA]</scope>
    <source>
        <strain evidence="8">CECT 20119</strain>
    </source>
</reference>
<protein>
    <recommendedName>
        <fullName evidence="5">Large ribosomal subunit protein uL14m</fullName>
    </recommendedName>
</protein>
<comment type="similarity">
    <text evidence="1 6">Belongs to the universal ribosomal protein uL14 family.</text>
</comment>
<dbReference type="AlphaFoldDB" id="A0A6A6GHZ3"/>
<accession>A0A6A6GHZ3</accession>
<evidence type="ECO:0000256" key="2">
    <source>
        <dbReference type="ARBA" id="ARBA00022980"/>
    </source>
</evidence>
<evidence type="ECO:0000256" key="5">
    <source>
        <dbReference type="ARBA" id="ARBA00040118"/>
    </source>
</evidence>
<dbReference type="InterPro" id="IPR000218">
    <property type="entry name" value="Ribosomal_uL14"/>
</dbReference>
<dbReference type="PROSITE" id="PS00049">
    <property type="entry name" value="RIBOSOMAL_L14"/>
    <property type="match status" value="1"/>
</dbReference>
<dbReference type="InterPro" id="IPR019972">
    <property type="entry name" value="Ribosomal_uL14_CS"/>
</dbReference>
<dbReference type="Pfam" id="PF00238">
    <property type="entry name" value="Ribosomal_L14"/>
    <property type="match status" value="1"/>
</dbReference>
<dbReference type="SMART" id="SM01374">
    <property type="entry name" value="Ribosomal_L14"/>
    <property type="match status" value="1"/>
</dbReference>
<dbReference type="Gene3D" id="2.40.150.20">
    <property type="entry name" value="Ribosomal protein L14"/>
    <property type="match status" value="1"/>
</dbReference>
<sequence length="133" mass="14525">MIQLKSLLNVIDNSGAAIAECIQVLKMKRAAKIGDRIIVVVKKQRNFGSESGQSVSVSAANKVKRGDVRHAVVVRTAKKYQRKDGSVVKFDDNACVLINKGGEPIGSRMNGIVGRELQDKKWSKILSLAPMHI</sequence>
<dbReference type="FunFam" id="2.40.150.20:FF:000005">
    <property type="entry name" value="50S ribosomal protein L14"/>
    <property type="match status" value="1"/>
</dbReference>
<dbReference type="SUPFAM" id="SSF50193">
    <property type="entry name" value="Ribosomal protein L14"/>
    <property type="match status" value="1"/>
</dbReference>
<dbReference type="NCBIfam" id="TIGR01067">
    <property type="entry name" value="rplN_bact"/>
    <property type="match status" value="1"/>
</dbReference>
<evidence type="ECO:0000256" key="3">
    <source>
        <dbReference type="ARBA" id="ARBA00023274"/>
    </source>
</evidence>
<comment type="function">
    <text evidence="4">Component of the mitochondrial ribosome (mitoribosome), a dedicated translation machinery responsible for the synthesis of mitochondrial genome-encoded proteins, including at least some of the essential transmembrane subunits of the mitochondrial respiratory chain. The mitoribosomes are attached to the mitochondrial inner membrane and translation products are cotranslationally integrated into the membrane.</text>
</comment>
<evidence type="ECO:0000256" key="6">
    <source>
        <dbReference type="RuleBase" id="RU003949"/>
    </source>
</evidence>
<name>A0A6A6GHZ3_9PEZI</name>
<dbReference type="HAMAP" id="MF_01367">
    <property type="entry name" value="Ribosomal_uL14"/>
    <property type="match status" value="1"/>
</dbReference>
<proteinExistence type="inferred from homology"/>
<keyword evidence="2 6" id="KW-0689">Ribosomal protein</keyword>
<evidence type="ECO:0000313" key="8">
    <source>
        <dbReference type="Proteomes" id="UP000799538"/>
    </source>
</evidence>
<keyword evidence="3 6" id="KW-0687">Ribonucleoprotein</keyword>
<dbReference type="GO" id="GO:0003735">
    <property type="term" value="F:structural constituent of ribosome"/>
    <property type="evidence" value="ECO:0007669"/>
    <property type="project" value="InterPro"/>
</dbReference>
<evidence type="ECO:0000256" key="4">
    <source>
        <dbReference type="ARBA" id="ARBA00037226"/>
    </source>
</evidence>
<dbReference type="InterPro" id="IPR036853">
    <property type="entry name" value="Ribosomal_uL14_sf"/>
</dbReference>
<organism evidence="7 8">
    <name type="scientific">Elsinoe ampelina</name>
    <dbReference type="NCBI Taxonomy" id="302913"/>
    <lineage>
        <taxon>Eukaryota</taxon>
        <taxon>Fungi</taxon>
        <taxon>Dikarya</taxon>
        <taxon>Ascomycota</taxon>
        <taxon>Pezizomycotina</taxon>
        <taxon>Dothideomycetes</taxon>
        <taxon>Dothideomycetidae</taxon>
        <taxon>Myriangiales</taxon>
        <taxon>Elsinoaceae</taxon>
        <taxon>Elsinoe</taxon>
    </lineage>
</organism>
<gene>
    <name evidence="7" type="ORF">BDZ85DRAFT_259634</name>
</gene>
<keyword evidence="8" id="KW-1185">Reference proteome</keyword>
<dbReference type="OrthoDB" id="274765at2759"/>
<dbReference type="PANTHER" id="PTHR11761:SF3">
    <property type="entry name" value="LARGE RIBOSOMAL SUBUNIT PROTEIN UL14M"/>
    <property type="match status" value="1"/>
</dbReference>
<dbReference type="GO" id="GO:0005762">
    <property type="term" value="C:mitochondrial large ribosomal subunit"/>
    <property type="evidence" value="ECO:0007669"/>
    <property type="project" value="TreeGrafter"/>
</dbReference>
<dbReference type="Proteomes" id="UP000799538">
    <property type="component" value="Unassembled WGS sequence"/>
</dbReference>
<dbReference type="GO" id="GO:0070180">
    <property type="term" value="F:large ribosomal subunit rRNA binding"/>
    <property type="evidence" value="ECO:0007669"/>
    <property type="project" value="TreeGrafter"/>
</dbReference>